<dbReference type="EMBL" id="VUJX02000016">
    <property type="protein sequence ID" value="KAL0929552.1"/>
    <property type="molecule type" value="Genomic_DNA"/>
</dbReference>
<accession>A0ACC3YCL2</accession>
<reference evidence="1 2" key="1">
    <citation type="journal article" date="2020" name="Phytopathology">
        <title>Genome Sequence Resources of Colletotrichum truncatum, C. plurivorum, C. musicola, and C. sojae: Four Species Pathogenic to Soybean (Glycine max).</title>
        <authorList>
            <person name="Rogerio F."/>
            <person name="Boufleur T.R."/>
            <person name="Ciampi-Guillardi M."/>
            <person name="Sukno S.A."/>
            <person name="Thon M.R."/>
            <person name="Massola Junior N.S."/>
            <person name="Baroncelli R."/>
        </authorList>
    </citation>
    <scope>NUCLEOTIDE SEQUENCE [LARGE SCALE GENOMIC DNA]</scope>
    <source>
        <strain evidence="1 2">CMES1059</strain>
    </source>
</reference>
<sequence length="444" mass="50399">MGTTSRLNRAPNRQRQLDLLTHPDHMWRRLFVRGKNDELERLQGFRPGGYFPLHLHDELHNGRYRIIHKLGHGGLATVWLCRDENADTPTYVAIKILVASEVEHENAEIKLAAALKKKGLDKIAAGQHLCLPQEHFISQSPNGQHICLVFPVLGPTVHDVTELFGPGESLPRTVQEISRHVVEALGVLHENGVCHGDLRPSNILLGLQSLDGLRVDQVFARLEVPETTDIIIRKDAHLTSNIPHAPKYLVYPVDFGSIDAEFVLPRANIIDFGQSFNLSHPPASYGIPTNYSAPEVVLDHRGTAAMDMWSLGCTLYEIRLGQRLFDVFQLIDTRKEDYVNEVASLLGKPPGRWAEFFEQDDEAELDVSPDHPYLQEERVYSIYEKLASRHDCRGQDCDHPRFQVISETEAADLADLLEKLLKYQAEERLSVREVLKHSWFNTDY</sequence>
<keyword evidence="1" id="KW-0418">Kinase</keyword>
<protein>
    <submittedName>
        <fullName evidence="1">Serine/threonine-protein kinase SRPK3</fullName>
    </submittedName>
</protein>
<gene>
    <name evidence="1" type="ORF">CTRU02_215451</name>
</gene>
<evidence type="ECO:0000313" key="1">
    <source>
        <dbReference type="EMBL" id="KAL0929552.1"/>
    </source>
</evidence>
<dbReference type="Proteomes" id="UP000805649">
    <property type="component" value="Unassembled WGS sequence"/>
</dbReference>
<evidence type="ECO:0000313" key="2">
    <source>
        <dbReference type="Proteomes" id="UP000805649"/>
    </source>
</evidence>
<comment type="caution">
    <text evidence="1">The sequence shown here is derived from an EMBL/GenBank/DDBJ whole genome shotgun (WGS) entry which is preliminary data.</text>
</comment>
<proteinExistence type="predicted"/>
<organism evidence="1 2">
    <name type="scientific">Colletotrichum truncatum</name>
    <name type="common">Anthracnose fungus</name>
    <name type="synonym">Colletotrichum capsici</name>
    <dbReference type="NCBI Taxonomy" id="5467"/>
    <lineage>
        <taxon>Eukaryota</taxon>
        <taxon>Fungi</taxon>
        <taxon>Dikarya</taxon>
        <taxon>Ascomycota</taxon>
        <taxon>Pezizomycotina</taxon>
        <taxon>Sordariomycetes</taxon>
        <taxon>Hypocreomycetidae</taxon>
        <taxon>Glomerellales</taxon>
        <taxon>Glomerellaceae</taxon>
        <taxon>Colletotrichum</taxon>
        <taxon>Colletotrichum truncatum species complex</taxon>
    </lineage>
</organism>
<keyword evidence="1" id="KW-0808">Transferase</keyword>
<keyword evidence="2" id="KW-1185">Reference proteome</keyword>
<name>A0ACC3YCL2_COLTU</name>